<feature type="transmembrane region" description="Helical" evidence="6">
    <location>
        <begin position="180"/>
        <end position="197"/>
    </location>
</feature>
<dbReference type="AlphaFoldDB" id="A0A368Y6Z7"/>
<dbReference type="GO" id="GO:0015171">
    <property type="term" value="F:amino acid transmembrane transporter activity"/>
    <property type="evidence" value="ECO:0007669"/>
    <property type="project" value="TreeGrafter"/>
</dbReference>
<name>A0A368Y6Z7_9BURK</name>
<keyword evidence="2" id="KW-1003">Cell membrane</keyword>
<keyword evidence="3 6" id="KW-0812">Transmembrane</keyword>
<evidence type="ECO:0000256" key="6">
    <source>
        <dbReference type="SAM" id="Phobius"/>
    </source>
</evidence>
<dbReference type="Pfam" id="PF01810">
    <property type="entry name" value="LysE"/>
    <property type="match status" value="1"/>
</dbReference>
<feature type="transmembrane region" description="Helical" evidence="6">
    <location>
        <begin position="108"/>
        <end position="133"/>
    </location>
</feature>
<dbReference type="GO" id="GO:0005886">
    <property type="term" value="C:plasma membrane"/>
    <property type="evidence" value="ECO:0007669"/>
    <property type="project" value="UniProtKB-SubCell"/>
</dbReference>
<keyword evidence="4 6" id="KW-1133">Transmembrane helix</keyword>
<dbReference type="EMBL" id="QPJK01000002">
    <property type="protein sequence ID" value="RCW74577.1"/>
    <property type="molecule type" value="Genomic_DNA"/>
</dbReference>
<dbReference type="RefSeq" id="WP_114467660.1">
    <property type="nucleotide sequence ID" value="NZ_QPJK01000002.1"/>
</dbReference>
<feature type="transmembrane region" description="Helical" evidence="6">
    <location>
        <begin position="70"/>
        <end position="88"/>
    </location>
</feature>
<gene>
    <name evidence="7" type="ORF">DES41_102900</name>
</gene>
<keyword evidence="8" id="KW-1185">Reference proteome</keyword>
<organism evidence="7 8">
    <name type="scientific">Pseudorhodoferax soli</name>
    <dbReference type="NCBI Taxonomy" id="545864"/>
    <lineage>
        <taxon>Bacteria</taxon>
        <taxon>Pseudomonadati</taxon>
        <taxon>Pseudomonadota</taxon>
        <taxon>Betaproteobacteria</taxon>
        <taxon>Burkholderiales</taxon>
        <taxon>Comamonadaceae</taxon>
    </lineage>
</organism>
<feature type="transmembrane region" description="Helical" evidence="6">
    <location>
        <begin position="145"/>
        <end position="168"/>
    </location>
</feature>
<evidence type="ECO:0000313" key="8">
    <source>
        <dbReference type="Proteomes" id="UP000252884"/>
    </source>
</evidence>
<evidence type="ECO:0000256" key="2">
    <source>
        <dbReference type="ARBA" id="ARBA00022475"/>
    </source>
</evidence>
<dbReference type="PANTHER" id="PTHR30086:SF20">
    <property type="entry name" value="ARGININE EXPORTER PROTEIN ARGO-RELATED"/>
    <property type="match status" value="1"/>
</dbReference>
<dbReference type="GO" id="GO:0033228">
    <property type="term" value="P:cysteine export across plasma membrane"/>
    <property type="evidence" value="ECO:0007669"/>
    <property type="project" value="TreeGrafter"/>
</dbReference>
<comment type="caution">
    <text evidence="7">The sequence shown here is derived from an EMBL/GenBank/DDBJ whole genome shotgun (WGS) entry which is preliminary data.</text>
</comment>
<dbReference type="PANTHER" id="PTHR30086">
    <property type="entry name" value="ARGININE EXPORTER PROTEIN ARGO"/>
    <property type="match status" value="1"/>
</dbReference>
<evidence type="ECO:0000313" key="7">
    <source>
        <dbReference type="EMBL" id="RCW74577.1"/>
    </source>
</evidence>
<protein>
    <submittedName>
        <fullName evidence="7">Threonine/homoserine/homoserine lactone efflux protein</fullName>
    </submittedName>
</protein>
<evidence type="ECO:0000256" key="5">
    <source>
        <dbReference type="ARBA" id="ARBA00023136"/>
    </source>
</evidence>
<dbReference type="InterPro" id="IPR001123">
    <property type="entry name" value="LeuE-type"/>
</dbReference>
<evidence type="ECO:0000256" key="4">
    <source>
        <dbReference type="ARBA" id="ARBA00022989"/>
    </source>
</evidence>
<dbReference type="Proteomes" id="UP000252884">
    <property type="component" value="Unassembled WGS sequence"/>
</dbReference>
<dbReference type="OrthoDB" id="9812084at2"/>
<evidence type="ECO:0000256" key="1">
    <source>
        <dbReference type="ARBA" id="ARBA00004651"/>
    </source>
</evidence>
<proteinExistence type="predicted"/>
<accession>A0A368Y6Z7</accession>
<reference evidence="7 8" key="1">
    <citation type="submission" date="2018-07" db="EMBL/GenBank/DDBJ databases">
        <title>Genomic Encyclopedia of Type Strains, Phase IV (KMG-IV): sequencing the most valuable type-strain genomes for metagenomic binning, comparative biology and taxonomic classification.</title>
        <authorList>
            <person name="Goeker M."/>
        </authorList>
    </citation>
    <scope>NUCLEOTIDE SEQUENCE [LARGE SCALE GENOMIC DNA]</scope>
    <source>
        <strain evidence="7 8">DSM 21634</strain>
    </source>
</reference>
<evidence type="ECO:0000256" key="3">
    <source>
        <dbReference type="ARBA" id="ARBA00022692"/>
    </source>
</evidence>
<keyword evidence="5 6" id="KW-0472">Membrane</keyword>
<comment type="subcellular location">
    <subcellularLocation>
        <location evidence="1">Cell membrane</location>
        <topology evidence="1">Multi-pass membrane protein</topology>
    </subcellularLocation>
</comment>
<sequence length="203" mass="21640">MNASELSALLLLATAMSFSPGPNTTLSSALAANHGLRHAMPFIWAVPAGWGLVLLLCTAGVGALVVAQPALALAIKLFGVAYLLWLAFKLARSARLGEADARRLDVGFVQGIALQFVNIKAWMLALAIVAGWIAGRDDLLQRLAVVLPLMLCFAFFSNLAYALIGALLRNWLAQGRRLLCFNRVMAAVLVLTAVWMLQAKAGA</sequence>
<feature type="transmembrane region" description="Helical" evidence="6">
    <location>
        <begin position="41"/>
        <end position="65"/>
    </location>
</feature>